<dbReference type="RefSeq" id="WP_075725741.1">
    <property type="nucleotide sequence ID" value="NZ_LTDM01000012.1"/>
</dbReference>
<protein>
    <submittedName>
        <fullName evidence="3">Cell division protein FtsL</fullName>
    </submittedName>
</protein>
<evidence type="ECO:0000313" key="3">
    <source>
        <dbReference type="EMBL" id="OLS03005.1"/>
    </source>
</evidence>
<sequence>MIKKKNKRKIKLRHFMMLFLIIYISIIVINQNKLKKDLRAKEKEVEQDITVLQEDIEELNKQIEKRGSIEFLENVAREELGMVKPNEVIYIDRGRFKNTVFNFFNKPRD</sequence>
<dbReference type="Pfam" id="PF04977">
    <property type="entry name" value="DivIC"/>
    <property type="match status" value="1"/>
</dbReference>
<comment type="caution">
    <text evidence="3">The sequence shown here is derived from an EMBL/GenBank/DDBJ whole genome shotgun (WGS) entry which is preliminary data.</text>
</comment>
<feature type="coiled-coil region" evidence="1">
    <location>
        <begin position="35"/>
        <end position="62"/>
    </location>
</feature>
<dbReference type="GO" id="GO:0051301">
    <property type="term" value="P:cell division"/>
    <property type="evidence" value="ECO:0007669"/>
    <property type="project" value="UniProtKB-KW"/>
</dbReference>
<gene>
    <name evidence="3" type="primary">ftsL_2</name>
    <name evidence="3" type="ORF">TICRE_09740</name>
</gene>
<dbReference type="OrthoDB" id="14319at2"/>
<dbReference type="Proteomes" id="UP000186112">
    <property type="component" value="Unassembled WGS sequence"/>
</dbReference>
<evidence type="ECO:0000256" key="1">
    <source>
        <dbReference type="SAM" id="Coils"/>
    </source>
</evidence>
<feature type="transmembrane region" description="Helical" evidence="2">
    <location>
        <begin position="12"/>
        <end position="29"/>
    </location>
</feature>
<keyword evidence="2" id="KW-0472">Membrane</keyword>
<organism evidence="3 4">
    <name type="scientific">Tissierella creatinophila DSM 6911</name>
    <dbReference type="NCBI Taxonomy" id="1123403"/>
    <lineage>
        <taxon>Bacteria</taxon>
        <taxon>Bacillati</taxon>
        <taxon>Bacillota</taxon>
        <taxon>Tissierellia</taxon>
        <taxon>Tissierellales</taxon>
        <taxon>Tissierellaceae</taxon>
        <taxon>Tissierella</taxon>
    </lineage>
</organism>
<keyword evidence="1" id="KW-0175">Coiled coil</keyword>
<proteinExistence type="predicted"/>
<dbReference type="InterPro" id="IPR007060">
    <property type="entry name" value="FtsL/DivIC"/>
</dbReference>
<evidence type="ECO:0000313" key="4">
    <source>
        <dbReference type="Proteomes" id="UP000186112"/>
    </source>
</evidence>
<accession>A0A1U7M6U5</accession>
<name>A0A1U7M6U5_TISCR</name>
<keyword evidence="3" id="KW-0131">Cell cycle</keyword>
<dbReference type="EMBL" id="LTDM01000012">
    <property type="protein sequence ID" value="OLS03005.1"/>
    <property type="molecule type" value="Genomic_DNA"/>
</dbReference>
<keyword evidence="2" id="KW-0812">Transmembrane</keyword>
<keyword evidence="2" id="KW-1133">Transmembrane helix</keyword>
<evidence type="ECO:0000256" key="2">
    <source>
        <dbReference type="SAM" id="Phobius"/>
    </source>
</evidence>
<reference evidence="3 4" key="1">
    <citation type="submission" date="2016-02" db="EMBL/GenBank/DDBJ databases">
        <title>Genome sequence of Tissierella creatinophila DSM 6911.</title>
        <authorList>
            <person name="Poehlein A."/>
            <person name="Daniel R."/>
        </authorList>
    </citation>
    <scope>NUCLEOTIDE SEQUENCE [LARGE SCALE GENOMIC DNA]</scope>
    <source>
        <strain evidence="3 4">DSM 6911</strain>
    </source>
</reference>
<keyword evidence="4" id="KW-1185">Reference proteome</keyword>
<keyword evidence="3" id="KW-0132">Cell division</keyword>
<dbReference type="AlphaFoldDB" id="A0A1U7M6U5"/>